<feature type="coiled-coil region" evidence="19">
    <location>
        <begin position="33"/>
        <end position="177"/>
    </location>
</feature>
<dbReference type="OrthoDB" id="9781904at2"/>
<evidence type="ECO:0000256" key="9">
    <source>
        <dbReference type="ARBA" id="ARBA00022679"/>
    </source>
</evidence>
<evidence type="ECO:0000256" key="11">
    <source>
        <dbReference type="ARBA" id="ARBA00022741"/>
    </source>
</evidence>
<organism evidence="21 22">
    <name type="scientific">Ammonifex thiophilus</name>
    <dbReference type="NCBI Taxonomy" id="444093"/>
    <lineage>
        <taxon>Bacteria</taxon>
        <taxon>Bacillati</taxon>
        <taxon>Bacillota</taxon>
        <taxon>Clostridia</taxon>
        <taxon>Thermoanaerobacterales</taxon>
        <taxon>Thermoanaerobacteraceae</taxon>
        <taxon>Ammonifex</taxon>
    </lineage>
</organism>
<comment type="cofactor">
    <cofactor evidence="2">
        <name>[4Fe-4S] cluster</name>
        <dbReference type="ChEBI" id="CHEBI:49883"/>
    </cofactor>
</comment>
<protein>
    <recommendedName>
        <fullName evidence="5">Oxygen sensor histidine kinase NreB</fullName>
        <ecNumber evidence="4">2.7.13.3</ecNumber>
    </recommendedName>
    <alternativeName>
        <fullName evidence="18">Nitrogen regulation protein B</fullName>
    </alternativeName>
</protein>
<dbReference type="PRINTS" id="PR00344">
    <property type="entry name" value="BCTRLSENSOR"/>
</dbReference>
<comment type="function">
    <text evidence="17">Member of the two-component regulatory system NreB/NreC involved in the control of dissimilatory nitrate/nitrite reduction in response to oxygen. NreB functions as a direct oxygen sensor histidine kinase which is autophosphorylated, in the absence of oxygen, probably at the conserved histidine residue, and transfers its phosphate group probably to a conserved aspartate residue of NreC. NreB/NreC activates the expression of the nitrate (narGHJI) and nitrite (nir) reductase operons, as well as the putative nitrate transporter gene narT.</text>
</comment>
<comment type="catalytic activity">
    <reaction evidence="1">
        <text>ATP + protein L-histidine = ADP + protein N-phospho-L-histidine.</text>
        <dbReference type="EC" id="2.7.13.3"/>
    </reaction>
</comment>
<keyword evidence="7" id="KW-0963">Cytoplasm</keyword>
<evidence type="ECO:0000256" key="15">
    <source>
        <dbReference type="ARBA" id="ARBA00023012"/>
    </source>
</evidence>
<dbReference type="SMART" id="SM00387">
    <property type="entry name" value="HATPase_c"/>
    <property type="match status" value="1"/>
</dbReference>
<dbReference type="GO" id="GO:0016020">
    <property type="term" value="C:membrane"/>
    <property type="evidence" value="ECO:0007669"/>
    <property type="project" value="InterPro"/>
</dbReference>
<keyword evidence="12 21" id="KW-0418">Kinase</keyword>
<reference evidence="21 22" key="1">
    <citation type="submission" date="2018-08" db="EMBL/GenBank/DDBJ databases">
        <title>Form III RuBisCO-mediated autotrophy in Thermodesulfobium bacteria.</title>
        <authorList>
            <person name="Toshchakov S.V."/>
            <person name="Kublanov I.V."/>
            <person name="Frolov E."/>
            <person name="Bonch-Osmolovskaya E.A."/>
            <person name="Tourova T.P."/>
            <person name="Chernych N.A."/>
            <person name="Lebedinsky A.V."/>
        </authorList>
    </citation>
    <scope>NUCLEOTIDE SEQUENCE [LARGE SCALE GENOMIC DNA]</scope>
    <source>
        <strain evidence="21 22">SR</strain>
    </source>
</reference>
<sequence>MRRGEVKPKLLEEIRQKLVCLIEENQKEIIRIAEATEEEIAIIRRELEQLYEEVRRVIDKVDVLTVEERRARWRLAEVSADFSRYSEADIKEAYEHAQRLQVELLNLRAKEELLRARRDELERTLKRLLATKERAEKLASRVSVVLEYLRKDFQELADNWREMLSRQELALKVLEVQEEERRRVAREIHDGPAQVMANVVLRVEYCLKLMEKRPEALGEELRALQELVREGLQEVRKIIYDLRPMALDDLGLVAALRRYLEDFRAARGLETDFVLLGRERRLPATQEAAIFRIVQEALSNVAKHAAASRVLVKLEFGPRRLNLVVKDDGRGFVPEKVLGERRGFGLWSMKERAELLGGELGVFSNPGQGTVITLSVPLAGEEGESGANKGAGG</sequence>
<name>A0A3D8P4J8_9THEO</name>
<evidence type="ECO:0000256" key="18">
    <source>
        <dbReference type="ARBA" id="ARBA00030800"/>
    </source>
</evidence>
<keyword evidence="11" id="KW-0547">Nucleotide-binding</keyword>
<keyword evidence="19" id="KW-0175">Coiled coil</keyword>
<dbReference type="Gene3D" id="3.30.565.10">
    <property type="entry name" value="Histidine kinase-like ATPase, C-terminal domain"/>
    <property type="match status" value="1"/>
</dbReference>
<keyword evidence="10" id="KW-0479">Metal-binding</keyword>
<dbReference type="SUPFAM" id="SSF55874">
    <property type="entry name" value="ATPase domain of HSP90 chaperone/DNA topoisomerase II/histidine kinase"/>
    <property type="match status" value="1"/>
</dbReference>
<dbReference type="InterPro" id="IPR050482">
    <property type="entry name" value="Sensor_HK_TwoCompSys"/>
</dbReference>
<keyword evidence="16" id="KW-0411">Iron-sulfur</keyword>
<evidence type="ECO:0000259" key="20">
    <source>
        <dbReference type="PROSITE" id="PS50109"/>
    </source>
</evidence>
<keyword evidence="15" id="KW-0902">Two-component regulatory system</keyword>
<evidence type="ECO:0000256" key="12">
    <source>
        <dbReference type="ARBA" id="ARBA00022777"/>
    </source>
</evidence>
<evidence type="ECO:0000256" key="3">
    <source>
        <dbReference type="ARBA" id="ARBA00004496"/>
    </source>
</evidence>
<keyword evidence="22" id="KW-1185">Reference proteome</keyword>
<comment type="subcellular location">
    <subcellularLocation>
        <location evidence="3">Cytoplasm</location>
    </subcellularLocation>
</comment>
<accession>A0A3D8P4J8</accession>
<evidence type="ECO:0000256" key="5">
    <source>
        <dbReference type="ARBA" id="ARBA00017322"/>
    </source>
</evidence>
<dbReference type="InterPro" id="IPR004358">
    <property type="entry name" value="Sig_transdc_His_kin-like_C"/>
</dbReference>
<dbReference type="Proteomes" id="UP000256329">
    <property type="component" value="Unassembled WGS sequence"/>
</dbReference>
<dbReference type="PIRSF" id="PIRSF003169">
    <property type="entry name" value="STHK_DegS"/>
    <property type="match status" value="1"/>
</dbReference>
<evidence type="ECO:0000256" key="2">
    <source>
        <dbReference type="ARBA" id="ARBA00001966"/>
    </source>
</evidence>
<comment type="caution">
    <text evidence="21">The sequence shown here is derived from an EMBL/GenBank/DDBJ whole genome shotgun (WGS) entry which is preliminary data.</text>
</comment>
<dbReference type="AlphaFoldDB" id="A0A3D8P4J8"/>
<dbReference type="InterPro" id="IPR003594">
    <property type="entry name" value="HATPase_dom"/>
</dbReference>
<evidence type="ECO:0000256" key="10">
    <source>
        <dbReference type="ARBA" id="ARBA00022723"/>
    </source>
</evidence>
<evidence type="ECO:0000256" key="14">
    <source>
        <dbReference type="ARBA" id="ARBA00023004"/>
    </source>
</evidence>
<dbReference type="InterPro" id="IPR036890">
    <property type="entry name" value="HATPase_C_sf"/>
</dbReference>
<dbReference type="InterPro" id="IPR008595">
    <property type="entry name" value="DegS"/>
</dbReference>
<evidence type="ECO:0000256" key="17">
    <source>
        <dbReference type="ARBA" id="ARBA00024827"/>
    </source>
</evidence>
<dbReference type="Gene3D" id="1.20.5.1930">
    <property type="match status" value="1"/>
</dbReference>
<dbReference type="EC" id="2.7.13.3" evidence="4"/>
<dbReference type="Pfam" id="PF07730">
    <property type="entry name" value="HisKA_3"/>
    <property type="match status" value="1"/>
</dbReference>
<evidence type="ECO:0000313" key="22">
    <source>
        <dbReference type="Proteomes" id="UP000256329"/>
    </source>
</evidence>
<evidence type="ECO:0000256" key="4">
    <source>
        <dbReference type="ARBA" id="ARBA00012438"/>
    </source>
</evidence>
<dbReference type="Pfam" id="PF02518">
    <property type="entry name" value="HATPase_c"/>
    <property type="match status" value="1"/>
</dbReference>
<feature type="domain" description="Histidine kinase" evidence="20">
    <location>
        <begin position="183"/>
        <end position="380"/>
    </location>
</feature>
<dbReference type="GO" id="GO:0046872">
    <property type="term" value="F:metal ion binding"/>
    <property type="evidence" value="ECO:0007669"/>
    <property type="project" value="UniProtKB-KW"/>
</dbReference>
<evidence type="ECO:0000313" key="21">
    <source>
        <dbReference type="EMBL" id="RDV84069.1"/>
    </source>
</evidence>
<evidence type="ECO:0000256" key="19">
    <source>
        <dbReference type="SAM" id="Coils"/>
    </source>
</evidence>
<keyword evidence="6" id="KW-0004">4Fe-4S</keyword>
<evidence type="ECO:0000256" key="13">
    <source>
        <dbReference type="ARBA" id="ARBA00022840"/>
    </source>
</evidence>
<dbReference type="PANTHER" id="PTHR24421:SF10">
    <property type="entry name" value="NITRATE_NITRITE SENSOR PROTEIN NARQ"/>
    <property type="match status" value="1"/>
</dbReference>
<evidence type="ECO:0000256" key="1">
    <source>
        <dbReference type="ARBA" id="ARBA00000085"/>
    </source>
</evidence>
<dbReference type="EMBL" id="QSLN01000003">
    <property type="protein sequence ID" value="RDV84069.1"/>
    <property type="molecule type" value="Genomic_DNA"/>
</dbReference>
<evidence type="ECO:0000256" key="6">
    <source>
        <dbReference type="ARBA" id="ARBA00022485"/>
    </source>
</evidence>
<dbReference type="InterPro" id="IPR011712">
    <property type="entry name" value="Sig_transdc_His_kin_sub3_dim/P"/>
</dbReference>
<dbReference type="Pfam" id="PF05384">
    <property type="entry name" value="DegS"/>
    <property type="match status" value="1"/>
</dbReference>
<dbReference type="GO" id="GO:0005737">
    <property type="term" value="C:cytoplasm"/>
    <property type="evidence" value="ECO:0007669"/>
    <property type="project" value="UniProtKB-SubCell"/>
</dbReference>
<dbReference type="GO" id="GO:0046983">
    <property type="term" value="F:protein dimerization activity"/>
    <property type="evidence" value="ECO:0007669"/>
    <property type="project" value="InterPro"/>
</dbReference>
<dbReference type="GO" id="GO:0051539">
    <property type="term" value="F:4 iron, 4 sulfur cluster binding"/>
    <property type="evidence" value="ECO:0007669"/>
    <property type="project" value="UniProtKB-KW"/>
</dbReference>
<dbReference type="CDD" id="cd16917">
    <property type="entry name" value="HATPase_UhpB-NarQ-NarX-like"/>
    <property type="match status" value="1"/>
</dbReference>
<dbReference type="InterPro" id="IPR016381">
    <property type="entry name" value="Sig_transdc_His_kinase_DegS"/>
</dbReference>
<dbReference type="PROSITE" id="PS50109">
    <property type="entry name" value="HIS_KIN"/>
    <property type="match status" value="1"/>
</dbReference>
<evidence type="ECO:0000256" key="7">
    <source>
        <dbReference type="ARBA" id="ARBA00022490"/>
    </source>
</evidence>
<dbReference type="GO" id="GO:0000155">
    <property type="term" value="F:phosphorelay sensor kinase activity"/>
    <property type="evidence" value="ECO:0007669"/>
    <property type="project" value="InterPro"/>
</dbReference>
<dbReference type="InterPro" id="IPR005467">
    <property type="entry name" value="His_kinase_dom"/>
</dbReference>
<keyword evidence="8" id="KW-0597">Phosphoprotein</keyword>
<keyword evidence="13" id="KW-0067">ATP-binding</keyword>
<dbReference type="PANTHER" id="PTHR24421">
    <property type="entry name" value="NITRATE/NITRITE SENSOR PROTEIN NARX-RELATED"/>
    <property type="match status" value="1"/>
</dbReference>
<keyword evidence="9" id="KW-0808">Transferase</keyword>
<gene>
    <name evidence="21" type="ORF">DXX99_04365</name>
</gene>
<proteinExistence type="predicted"/>
<keyword evidence="14" id="KW-0408">Iron</keyword>
<dbReference type="RefSeq" id="WP_115792289.1">
    <property type="nucleotide sequence ID" value="NZ_QSLN01000003.1"/>
</dbReference>
<evidence type="ECO:0000256" key="16">
    <source>
        <dbReference type="ARBA" id="ARBA00023014"/>
    </source>
</evidence>
<evidence type="ECO:0000256" key="8">
    <source>
        <dbReference type="ARBA" id="ARBA00022553"/>
    </source>
</evidence>
<dbReference type="GO" id="GO:0005524">
    <property type="term" value="F:ATP binding"/>
    <property type="evidence" value="ECO:0007669"/>
    <property type="project" value="UniProtKB-KW"/>
</dbReference>